<keyword evidence="3" id="KW-0813">Transport</keyword>
<dbReference type="EMBL" id="FLUQ01000002">
    <property type="protein sequence ID" value="SBW02620.1"/>
    <property type="molecule type" value="Genomic_DNA"/>
</dbReference>
<keyword evidence="6 8" id="KW-1133">Transmembrane helix</keyword>
<dbReference type="GO" id="GO:0033214">
    <property type="term" value="P:siderophore-iron import into cell"/>
    <property type="evidence" value="ECO:0007669"/>
    <property type="project" value="TreeGrafter"/>
</dbReference>
<dbReference type="InterPro" id="IPR037294">
    <property type="entry name" value="ABC_BtuC-like"/>
</dbReference>
<dbReference type="InterPro" id="IPR000522">
    <property type="entry name" value="ABC_transptr_permease_BtuC"/>
</dbReference>
<feature type="transmembrane region" description="Helical" evidence="8">
    <location>
        <begin position="283"/>
        <end position="299"/>
    </location>
</feature>
<organism evidence="9">
    <name type="scientific">uncultured delta proteobacterium</name>
    <dbReference type="NCBI Taxonomy" id="34034"/>
    <lineage>
        <taxon>Bacteria</taxon>
        <taxon>Deltaproteobacteria</taxon>
        <taxon>environmental samples</taxon>
    </lineage>
</organism>
<dbReference type="Gene3D" id="1.10.3470.10">
    <property type="entry name" value="ABC transporter involved in vitamin B12 uptake, BtuC"/>
    <property type="match status" value="1"/>
</dbReference>
<dbReference type="SUPFAM" id="SSF81345">
    <property type="entry name" value="ABC transporter involved in vitamin B12 uptake, BtuC"/>
    <property type="match status" value="1"/>
</dbReference>
<comment type="subcellular location">
    <subcellularLocation>
        <location evidence="1">Cell membrane</location>
        <topology evidence="1">Multi-pass membrane protein</topology>
    </subcellularLocation>
</comment>
<evidence type="ECO:0000256" key="7">
    <source>
        <dbReference type="ARBA" id="ARBA00023136"/>
    </source>
</evidence>
<reference evidence="9" key="1">
    <citation type="submission" date="2016-04" db="EMBL/GenBank/DDBJ databases">
        <authorList>
            <person name="Evans L.H."/>
            <person name="Alamgir A."/>
            <person name="Owens N."/>
            <person name="Weber N.D."/>
            <person name="Virtaneva K."/>
            <person name="Barbian K."/>
            <person name="Babar A."/>
            <person name="Rosenke K."/>
        </authorList>
    </citation>
    <scope>NUCLEOTIDE SEQUENCE</scope>
    <source>
        <strain evidence="9">86</strain>
    </source>
</reference>
<feature type="transmembrane region" description="Helical" evidence="8">
    <location>
        <begin position="69"/>
        <end position="86"/>
    </location>
</feature>
<dbReference type="PANTHER" id="PTHR30472:SF70">
    <property type="entry name" value="MOLYBDATE IMPORT SYSTEM PERMEASE PROTEIN MOLB"/>
    <property type="match status" value="1"/>
</dbReference>
<keyword evidence="5 8" id="KW-0812">Transmembrane</keyword>
<feature type="transmembrane region" description="Helical" evidence="8">
    <location>
        <begin position="243"/>
        <end position="263"/>
    </location>
</feature>
<feature type="transmembrane region" description="Helical" evidence="8">
    <location>
        <begin position="151"/>
        <end position="175"/>
    </location>
</feature>
<proteinExistence type="inferred from homology"/>
<evidence type="ECO:0000256" key="8">
    <source>
        <dbReference type="SAM" id="Phobius"/>
    </source>
</evidence>
<dbReference type="GO" id="GO:0022857">
    <property type="term" value="F:transmembrane transporter activity"/>
    <property type="evidence" value="ECO:0007669"/>
    <property type="project" value="InterPro"/>
</dbReference>
<sequence>MGIPFRAVCMALLGLLLLTALAVAMVAGAYDISLAEVWKSVAAHLTGNDAPDIPKVRDVIVWKIRMPRLLLAAVSGMALAVSGAAYQGCFRNPLVEPYILGVSSGAACGAALAILFPAALPPVPLSAFIFALLAVSITGLLATSRGVVPPVALVLAGIIVGALFSAGVGVMKYLAADTQLREITFWMMGGFHYASWPDTRLTAALVLPGIGCIWLLGWRLNVLSLGDEDARSLGVNPARLRRLLVVLATVCAAACVASAGIIGWVGLMAPHAARMLFGPDNRWVIPASALMGAVYLLVCDTLARTLTQAEIPVSIITAVLGAPYLLWLLRVKGRELYGN</sequence>
<dbReference type="AlphaFoldDB" id="A0A212JT51"/>
<evidence type="ECO:0000256" key="3">
    <source>
        <dbReference type="ARBA" id="ARBA00022448"/>
    </source>
</evidence>
<name>A0A212JT51_9DELT</name>
<feature type="transmembrane region" description="Helical" evidence="8">
    <location>
        <begin position="125"/>
        <end position="144"/>
    </location>
</feature>
<evidence type="ECO:0000256" key="4">
    <source>
        <dbReference type="ARBA" id="ARBA00022475"/>
    </source>
</evidence>
<evidence type="ECO:0000256" key="1">
    <source>
        <dbReference type="ARBA" id="ARBA00004651"/>
    </source>
</evidence>
<dbReference type="GO" id="GO:0005886">
    <property type="term" value="C:plasma membrane"/>
    <property type="evidence" value="ECO:0007669"/>
    <property type="project" value="UniProtKB-SubCell"/>
</dbReference>
<feature type="transmembrane region" description="Helical" evidence="8">
    <location>
        <begin position="311"/>
        <end position="329"/>
    </location>
</feature>
<dbReference type="PANTHER" id="PTHR30472">
    <property type="entry name" value="FERRIC ENTEROBACTIN TRANSPORT SYSTEM PERMEASE PROTEIN"/>
    <property type="match status" value="1"/>
</dbReference>
<evidence type="ECO:0000256" key="6">
    <source>
        <dbReference type="ARBA" id="ARBA00022989"/>
    </source>
</evidence>
<evidence type="ECO:0000256" key="5">
    <source>
        <dbReference type="ARBA" id="ARBA00022692"/>
    </source>
</evidence>
<evidence type="ECO:0000256" key="2">
    <source>
        <dbReference type="ARBA" id="ARBA00007935"/>
    </source>
</evidence>
<keyword evidence="7 8" id="KW-0472">Membrane</keyword>
<feature type="transmembrane region" description="Helical" evidence="8">
    <location>
        <begin position="98"/>
        <end position="119"/>
    </location>
</feature>
<evidence type="ECO:0000313" key="9">
    <source>
        <dbReference type="EMBL" id="SBW02620.1"/>
    </source>
</evidence>
<dbReference type="Pfam" id="PF01032">
    <property type="entry name" value="FecCD"/>
    <property type="match status" value="1"/>
</dbReference>
<accession>A0A212JT51</accession>
<protein>
    <submittedName>
        <fullName evidence="9">Hemin transport system permease protein HmuU</fullName>
    </submittedName>
</protein>
<dbReference type="FunFam" id="1.10.3470.10:FF:000001">
    <property type="entry name" value="Vitamin B12 ABC transporter permease BtuC"/>
    <property type="match status" value="1"/>
</dbReference>
<keyword evidence="4" id="KW-1003">Cell membrane</keyword>
<feature type="transmembrane region" description="Helical" evidence="8">
    <location>
        <begin position="201"/>
        <end position="222"/>
    </location>
</feature>
<dbReference type="CDD" id="cd06550">
    <property type="entry name" value="TM_ABC_iron-siderophores_like"/>
    <property type="match status" value="1"/>
</dbReference>
<comment type="similarity">
    <text evidence="2">Belongs to the binding-protein-dependent transport system permease family. FecCD subfamily.</text>
</comment>
<gene>
    <name evidence="9" type="primary">hmuU</name>
    <name evidence="9" type="ORF">KL86DPRO_20003</name>
</gene>